<dbReference type="PANTHER" id="PTHR37946:SF1">
    <property type="entry name" value="SLL1969 PROTEIN"/>
    <property type="match status" value="1"/>
</dbReference>
<accession>A0ABX6VHN0</accession>
<dbReference type="SUPFAM" id="SSF53474">
    <property type="entry name" value="alpha/beta-Hydrolases"/>
    <property type="match status" value="1"/>
</dbReference>
<keyword evidence="3" id="KW-1185">Reference proteome</keyword>
<reference evidence="2" key="1">
    <citation type="submission" date="2021-07" db="EMBL/GenBank/DDBJ databases">
        <title>Shewanella sp. YLB-07 whole genome sequence.</title>
        <authorList>
            <person name="Yu L."/>
        </authorList>
    </citation>
    <scope>NUCLEOTIDE SEQUENCE</scope>
    <source>
        <strain evidence="2">YLB-08</strain>
    </source>
</reference>
<organism evidence="2 3">
    <name type="scientific">Shewanella eurypsychrophilus</name>
    <dbReference type="NCBI Taxonomy" id="2593656"/>
    <lineage>
        <taxon>Bacteria</taxon>
        <taxon>Pseudomonadati</taxon>
        <taxon>Pseudomonadota</taxon>
        <taxon>Gammaproteobacteria</taxon>
        <taxon>Alteromonadales</taxon>
        <taxon>Shewanellaceae</taxon>
        <taxon>Shewanella</taxon>
    </lineage>
</organism>
<evidence type="ECO:0000259" key="1">
    <source>
        <dbReference type="Pfam" id="PF05057"/>
    </source>
</evidence>
<dbReference type="EMBL" id="CP045503">
    <property type="protein sequence ID" value="QPG59716.1"/>
    <property type="molecule type" value="Genomic_DNA"/>
</dbReference>
<dbReference type="InterPro" id="IPR007751">
    <property type="entry name" value="DUF676_lipase-like"/>
</dbReference>
<dbReference type="Gene3D" id="3.40.50.1820">
    <property type="entry name" value="alpha/beta hydrolase"/>
    <property type="match status" value="1"/>
</dbReference>
<feature type="domain" description="DUF676" evidence="1">
    <location>
        <begin position="10"/>
        <end position="111"/>
    </location>
</feature>
<proteinExistence type="predicted"/>
<evidence type="ECO:0000313" key="3">
    <source>
        <dbReference type="Proteomes" id="UP000316416"/>
    </source>
</evidence>
<protein>
    <submittedName>
        <fullName evidence="2">Lipase</fullName>
    </submittedName>
</protein>
<dbReference type="Proteomes" id="UP000316416">
    <property type="component" value="Chromosome"/>
</dbReference>
<dbReference type="InterPro" id="IPR029058">
    <property type="entry name" value="AB_hydrolase_fold"/>
</dbReference>
<gene>
    <name evidence="2" type="ORF">FM038_021795</name>
</gene>
<name>A0ABX6VHN0_9GAMM</name>
<sequence>MSTTEKRAKLVLVHGIFNTGSVMSWMSKQFSSQGFDCFTPTLSPFDGRCGVEFAAQNLKQQITARFGEQETIAIIGFSMGGIVARFYLQQLGGNVRTSHLFTVSSPHLGSYMAYLPYPSKAFRQLRPNSELLSLLDSTVGTLDGLSLFSYCAAVDYTVAPSRSHWPVATNKQLDVYLHMSMIFSHKLVREITEKLTSLER</sequence>
<dbReference type="Pfam" id="PF05057">
    <property type="entry name" value="DUF676"/>
    <property type="match status" value="1"/>
</dbReference>
<dbReference type="PANTHER" id="PTHR37946">
    <property type="entry name" value="SLL1969 PROTEIN"/>
    <property type="match status" value="1"/>
</dbReference>
<evidence type="ECO:0000313" key="2">
    <source>
        <dbReference type="EMBL" id="QPG59716.1"/>
    </source>
</evidence>